<dbReference type="EMBL" id="LJCR01000570">
    <property type="protein sequence ID" value="KPV52365.1"/>
    <property type="molecule type" value="Genomic_DNA"/>
</dbReference>
<dbReference type="InterPro" id="IPR027417">
    <property type="entry name" value="P-loop_NTPase"/>
</dbReference>
<proteinExistence type="inferred from homology"/>
<comment type="similarity">
    <text evidence="1">Belongs to the RecN family.</text>
</comment>
<evidence type="ECO:0000256" key="7">
    <source>
        <dbReference type="ARBA" id="ARBA00033408"/>
    </source>
</evidence>
<dbReference type="Pfam" id="PF13476">
    <property type="entry name" value="AAA_23"/>
    <property type="match status" value="1"/>
</dbReference>
<dbReference type="PATRIC" id="fig|186479.3.peg.9089"/>
<evidence type="ECO:0000313" key="9">
    <source>
        <dbReference type="EMBL" id="KPV52365.1"/>
    </source>
</evidence>
<dbReference type="FunFam" id="3.40.50.300:FF:000319">
    <property type="entry name" value="DNA repair protein RecN"/>
    <property type="match status" value="1"/>
</dbReference>
<evidence type="ECO:0000256" key="1">
    <source>
        <dbReference type="ARBA" id="ARBA00009441"/>
    </source>
</evidence>
<sequence length="221" mass="24482">MLLELNIRDFAIIDRLSLRLEAGFNVLTGETGAGKSIIIDALGSLRGERVDPTFVRAGSERARVEGVFSIADCRDIIPLLAEYGLWEDDDEQVILTREVSAESGRSVARINGRAVNASVLREVGGRLVDIHGQHEGLSLFNTRTHGDMLDRYGGLVPLRGQVAEKVTELRRVRDELSALRKAAASRAERIEELRFLLEDVGQAKLRPGEEAELLQERTLVQ</sequence>
<evidence type="ECO:0000313" key="10">
    <source>
        <dbReference type="Proteomes" id="UP000050509"/>
    </source>
</evidence>
<dbReference type="PANTHER" id="PTHR11059:SF0">
    <property type="entry name" value="DNA REPAIR PROTEIN RECN"/>
    <property type="match status" value="1"/>
</dbReference>
<dbReference type="Proteomes" id="UP000050509">
    <property type="component" value="Unassembled WGS sequence"/>
</dbReference>
<dbReference type="GO" id="GO:0016887">
    <property type="term" value="F:ATP hydrolysis activity"/>
    <property type="evidence" value="ECO:0007669"/>
    <property type="project" value="InterPro"/>
</dbReference>
<accession>A0A0N8PSC8</accession>
<dbReference type="Gene3D" id="3.40.50.300">
    <property type="entry name" value="P-loop containing nucleotide triphosphate hydrolases"/>
    <property type="match status" value="1"/>
</dbReference>
<evidence type="ECO:0000256" key="6">
    <source>
        <dbReference type="ARBA" id="ARBA00023204"/>
    </source>
</evidence>
<dbReference type="GO" id="GO:0009432">
    <property type="term" value="P:SOS response"/>
    <property type="evidence" value="ECO:0007669"/>
    <property type="project" value="TreeGrafter"/>
</dbReference>
<dbReference type="InterPro" id="IPR004604">
    <property type="entry name" value="DNA_recomb/repair_RecN"/>
</dbReference>
<evidence type="ECO:0000256" key="2">
    <source>
        <dbReference type="ARBA" id="ARBA00021315"/>
    </source>
</evidence>
<name>A0A0N8PSC8_9CHLR</name>
<dbReference type="InterPro" id="IPR038729">
    <property type="entry name" value="Rad50/SbcC_AAA"/>
</dbReference>
<dbReference type="GO" id="GO:0006302">
    <property type="term" value="P:double-strand break repair"/>
    <property type="evidence" value="ECO:0007669"/>
    <property type="project" value="InterPro"/>
</dbReference>
<comment type="caution">
    <text evidence="9">The sequence shown here is derived from an EMBL/GenBank/DDBJ whole genome shotgun (WGS) entry which is preliminary data.</text>
</comment>
<evidence type="ECO:0000256" key="4">
    <source>
        <dbReference type="ARBA" id="ARBA00022763"/>
    </source>
</evidence>
<dbReference type="SUPFAM" id="SSF52540">
    <property type="entry name" value="P-loop containing nucleoside triphosphate hydrolases"/>
    <property type="match status" value="1"/>
</dbReference>
<dbReference type="GO" id="GO:0043590">
    <property type="term" value="C:bacterial nucleoid"/>
    <property type="evidence" value="ECO:0007669"/>
    <property type="project" value="TreeGrafter"/>
</dbReference>
<evidence type="ECO:0000256" key="3">
    <source>
        <dbReference type="ARBA" id="ARBA00022741"/>
    </source>
</evidence>
<keyword evidence="4" id="KW-0227">DNA damage</keyword>
<keyword evidence="10" id="KW-1185">Reference proteome</keyword>
<dbReference type="GO" id="GO:0006310">
    <property type="term" value="P:DNA recombination"/>
    <property type="evidence" value="ECO:0007669"/>
    <property type="project" value="InterPro"/>
</dbReference>
<keyword evidence="6" id="KW-0234">DNA repair</keyword>
<dbReference type="GO" id="GO:0005524">
    <property type="term" value="F:ATP binding"/>
    <property type="evidence" value="ECO:0007669"/>
    <property type="project" value="UniProtKB-KW"/>
</dbReference>
<dbReference type="CDD" id="cd03241">
    <property type="entry name" value="ABC_RecN"/>
    <property type="match status" value="1"/>
</dbReference>
<reference evidence="9 10" key="1">
    <citation type="submission" date="2015-09" db="EMBL/GenBank/DDBJ databases">
        <title>Draft genome sequence of Kouleothrix aurantiaca JCM 19913.</title>
        <authorList>
            <person name="Hemp J."/>
        </authorList>
    </citation>
    <scope>NUCLEOTIDE SEQUENCE [LARGE SCALE GENOMIC DNA]</scope>
    <source>
        <strain evidence="9 10">COM-B</strain>
    </source>
</reference>
<feature type="domain" description="Rad50/SbcC-type AAA" evidence="8">
    <location>
        <begin position="5"/>
        <end position="48"/>
    </location>
</feature>
<organism evidence="9 10">
    <name type="scientific">Kouleothrix aurantiaca</name>
    <dbReference type="NCBI Taxonomy" id="186479"/>
    <lineage>
        <taxon>Bacteria</taxon>
        <taxon>Bacillati</taxon>
        <taxon>Chloroflexota</taxon>
        <taxon>Chloroflexia</taxon>
        <taxon>Chloroflexales</taxon>
        <taxon>Roseiflexineae</taxon>
        <taxon>Roseiflexaceae</taxon>
        <taxon>Kouleothrix</taxon>
    </lineage>
</organism>
<keyword evidence="5" id="KW-0067">ATP-binding</keyword>
<protein>
    <recommendedName>
        <fullName evidence="2">DNA repair protein RecN</fullName>
    </recommendedName>
    <alternativeName>
        <fullName evidence="7">Recombination protein N</fullName>
    </alternativeName>
</protein>
<dbReference type="PANTHER" id="PTHR11059">
    <property type="entry name" value="DNA REPAIR PROTEIN RECN"/>
    <property type="match status" value="1"/>
</dbReference>
<evidence type="ECO:0000256" key="5">
    <source>
        <dbReference type="ARBA" id="ARBA00022840"/>
    </source>
</evidence>
<gene>
    <name evidence="9" type="ORF">SE17_15950</name>
</gene>
<keyword evidence="3" id="KW-0547">Nucleotide-binding</keyword>
<evidence type="ECO:0000259" key="8">
    <source>
        <dbReference type="Pfam" id="PF13476"/>
    </source>
</evidence>
<dbReference type="AlphaFoldDB" id="A0A0N8PSC8"/>
<feature type="non-terminal residue" evidence="9">
    <location>
        <position position="221"/>
    </location>
</feature>